<gene>
    <name evidence="1" type="ORF">SAMN05421810_103363</name>
</gene>
<organism evidence="1 2">
    <name type="scientific">Amycolatopsis arida</name>
    <dbReference type="NCBI Taxonomy" id="587909"/>
    <lineage>
        <taxon>Bacteria</taxon>
        <taxon>Bacillati</taxon>
        <taxon>Actinomycetota</taxon>
        <taxon>Actinomycetes</taxon>
        <taxon>Pseudonocardiales</taxon>
        <taxon>Pseudonocardiaceae</taxon>
        <taxon>Amycolatopsis</taxon>
    </lineage>
</organism>
<dbReference type="RefSeq" id="WP_134046084.1">
    <property type="nucleotide sequence ID" value="NZ_FOWW01000003.1"/>
</dbReference>
<keyword evidence="2" id="KW-1185">Reference proteome</keyword>
<accession>A0A1I5T269</accession>
<dbReference type="Proteomes" id="UP000198727">
    <property type="component" value="Unassembled WGS sequence"/>
</dbReference>
<name>A0A1I5T269_9PSEU</name>
<evidence type="ECO:0000313" key="2">
    <source>
        <dbReference type="Proteomes" id="UP000198727"/>
    </source>
</evidence>
<dbReference type="OrthoDB" id="3556670at2"/>
<reference evidence="2" key="1">
    <citation type="submission" date="2016-10" db="EMBL/GenBank/DDBJ databases">
        <authorList>
            <person name="Varghese N."/>
            <person name="Submissions S."/>
        </authorList>
    </citation>
    <scope>NUCLEOTIDE SEQUENCE [LARGE SCALE GENOMIC DNA]</scope>
    <source>
        <strain evidence="2">CGMCC 4.5579</strain>
    </source>
</reference>
<sequence>MAALVAWLAISFLRSRFQSVEAAAEQVRKQLYGRSVNGDEVDVLLWSTYPLSEHMIKKLGQDEGFTYRGRWTRGGAATARFARPRQPKRKLSIDV</sequence>
<dbReference type="AlphaFoldDB" id="A0A1I5T269"/>
<dbReference type="STRING" id="587909.SAMN05421810_103363"/>
<dbReference type="EMBL" id="FOWW01000003">
    <property type="protein sequence ID" value="SFP77132.1"/>
    <property type="molecule type" value="Genomic_DNA"/>
</dbReference>
<evidence type="ECO:0000313" key="1">
    <source>
        <dbReference type="EMBL" id="SFP77132.1"/>
    </source>
</evidence>
<protein>
    <submittedName>
        <fullName evidence="1">Uncharacterized protein</fullName>
    </submittedName>
</protein>
<proteinExistence type="predicted"/>